<dbReference type="EMBL" id="QOHO01000138">
    <property type="protein sequence ID" value="RFZ75597.1"/>
    <property type="molecule type" value="Genomic_DNA"/>
</dbReference>
<sequence length="61" mass="6730">MAKTKNTATTATEQTAPVLVRKIGKTTYMVGIHFSQTSKETMDDKVLRLIKNDIRNAAMCG</sequence>
<proteinExistence type="predicted"/>
<dbReference type="InterPro" id="IPR026990">
    <property type="entry name" value="TnpW"/>
</dbReference>
<evidence type="ECO:0008006" key="3">
    <source>
        <dbReference type="Google" id="ProtNLM"/>
    </source>
</evidence>
<comment type="caution">
    <text evidence="1">The sequence shown here is derived from an EMBL/GenBank/DDBJ whole genome shotgun (WGS) entry which is preliminary data.</text>
</comment>
<dbReference type="AlphaFoldDB" id="A0A3E2N3L7"/>
<reference evidence="1 2" key="1">
    <citation type="submission" date="2018-07" db="EMBL/GenBank/DDBJ databases">
        <title>New species, Clostridium PI-S10-A1B.</title>
        <authorList>
            <person name="Krishna G."/>
            <person name="Summeta K."/>
            <person name="Shikha S."/>
            <person name="Prabhu P.B."/>
            <person name="Suresh K."/>
        </authorList>
    </citation>
    <scope>NUCLEOTIDE SEQUENCE [LARGE SCALE GENOMIC DNA]</scope>
    <source>
        <strain evidence="1 2">PI-S10-A1B</strain>
    </source>
</reference>
<gene>
    <name evidence="1" type="ORF">DS742_28110</name>
</gene>
<name>A0A3E2N3L7_9FIRM</name>
<dbReference type="Proteomes" id="UP000260680">
    <property type="component" value="Unassembled WGS sequence"/>
</dbReference>
<organism evidence="1 2">
    <name type="scientific">Lacrimispora amygdalina</name>
    <dbReference type="NCBI Taxonomy" id="253257"/>
    <lineage>
        <taxon>Bacteria</taxon>
        <taxon>Bacillati</taxon>
        <taxon>Bacillota</taxon>
        <taxon>Clostridia</taxon>
        <taxon>Lachnospirales</taxon>
        <taxon>Lachnospiraceae</taxon>
        <taxon>Lacrimispora</taxon>
    </lineage>
</organism>
<dbReference type="Pfam" id="PF14202">
    <property type="entry name" value="TnpW"/>
    <property type="match status" value="1"/>
</dbReference>
<accession>A0A3E2N3L7</accession>
<dbReference type="RefSeq" id="WP_117420208.1">
    <property type="nucleotide sequence ID" value="NZ_QOHO01000138.1"/>
</dbReference>
<protein>
    <recommendedName>
        <fullName evidence="3">Transposon-encoded protein TnpW</fullName>
    </recommendedName>
</protein>
<evidence type="ECO:0000313" key="2">
    <source>
        <dbReference type="Proteomes" id="UP000260680"/>
    </source>
</evidence>
<evidence type="ECO:0000313" key="1">
    <source>
        <dbReference type="EMBL" id="RFZ75597.1"/>
    </source>
</evidence>
<dbReference type="OrthoDB" id="9804138at2"/>